<keyword evidence="1" id="KW-1133">Transmembrane helix</keyword>
<evidence type="ECO:0000313" key="3">
    <source>
        <dbReference type="Proteomes" id="UP000600918"/>
    </source>
</evidence>
<evidence type="ECO:0000313" key="2">
    <source>
        <dbReference type="EMBL" id="KAF7438030.1"/>
    </source>
</evidence>
<organism evidence="2 3">
    <name type="scientific">Vespula pensylvanica</name>
    <name type="common">Western yellow jacket</name>
    <name type="synonym">Wasp</name>
    <dbReference type="NCBI Taxonomy" id="30213"/>
    <lineage>
        <taxon>Eukaryota</taxon>
        <taxon>Metazoa</taxon>
        <taxon>Ecdysozoa</taxon>
        <taxon>Arthropoda</taxon>
        <taxon>Hexapoda</taxon>
        <taxon>Insecta</taxon>
        <taxon>Pterygota</taxon>
        <taxon>Neoptera</taxon>
        <taxon>Endopterygota</taxon>
        <taxon>Hymenoptera</taxon>
        <taxon>Apocrita</taxon>
        <taxon>Aculeata</taxon>
        <taxon>Vespoidea</taxon>
        <taxon>Vespidae</taxon>
        <taxon>Vespinae</taxon>
        <taxon>Vespula</taxon>
    </lineage>
</organism>
<reference evidence="2" key="1">
    <citation type="journal article" date="2020" name="G3 (Bethesda)">
        <title>High-Quality Assemblies for Three Invasive Social Wasps from the &lt;i&gt;Vespula&lt;/i&gt; Genus.</title>
        <authorList>
            <person name="Harrop T.W.R."/>
            <person name="Guhlin J."/>
            <person name="McLaughlin G.M."/>
            <person name="Permina E."/>
            <person name="Stockwell P."/>
            <person name="Gilligan J."/>
            <person name="Le Lec M.F."/>
            <person name="Gruber M.A.M."/>
            <person name="Quinn O."/>
            <person name="Lovegrove M."/>
            <person name="Duncan E.J."/>
            <person name="Remnant E.J."/>
            <person name="Van Eeckhoven J."/>
            <person name="Graham B."/>
            <person name="Knapp R.A."/>
            <person name="Langford K.W."/>
            <person name="Kronenberg Z."/>
            <person name="Press M.O."/>
            <person name="Eacker S.M."/>
            <person name="Wilson-Rankin E.E."/>
            <person name="Purcell J."/>
            <person name="Lester P.J."/>
            <person name="Dearden P.K."/>
        </authorList>
    </citation>
    <scope>NUCLEOTIDE SEQUENCE</scope>
    <source>
        <strain evidence="2">Volc-1</strain>
    </source>
</reference>
<sequence>MESNVRYFRRHPALYAFVLHFLTGSLEAGVTEHFQRSWLDVIHNFILLLPILIFVSIKRTTKADVGDSPIRYSQLLS</sequence>
<feature type="transmembrane region" description="Helical" evidence="1">
    <location>
        <begin position="38"/>
        <end position="57"/>
    </location>
</feature>
<comment type="caution">
    <text evidence="2">The sequence shown here is derived from an EMBL/GenBank/DDBJ whole genome shotgun (WGS) entry which is preliminary data.</text>
</comment>
<evidence type="ECO:0000256" key="1">
    <source>
        <dbReference type="SAM" id="Phobius"/>
    </source>
</evidence>
<protein>
    <submittedName>
        <fullName evidence="2">Uncharacterized protein</fullName>
    </submittedName>
</protein>
<dbReference type="AlphaFoldDB" id="A0A834PEE5"/>
<proteinExistence type="predicted"/>
<dbReference type="EMBL" id="JACSDY010000001">
    <property type="protein sequence ID" value="KAF7438030.1"/>
    <property type="molecule type" value="Genomic_DNA"/>
</dbReference>
<keyword evidence="1" id="KW-0812">Transmembrane</keyword>
<gene>
    <name evidence="2" type="ORF">H0235_000421</name>
</gene>
<keyword evidence="3" id="KW-1185">Reference proteome</keyword>
<dbReference type="Proteomes" id="UP000600918">
    <property type="component" value="Unassembled WGS sequence"/>
</dbReference>
<keyword evidence="1" id="KW-0472">Membrane</keyword>
<accession>A0A834PEE5</accession>
<name>A0A834PEE5_VESPE</name>